<keyword evidence="2" id="KW-1185">Reference proteome</keyword>
<comment type="caution">
    <text evidence="1">The sequence shown here is derived from an EMBL/GenBank/DDBJ whole genome shotgun (WGS) entry which is preliminary data.</text>
</comment>
<evidence type="ECO:0008006" key="3">
    <source>
        <dbReference type="Google" id="ProtNLM"/>
    </source>
</evidence>
<dbReference type="RefSeq" id="WP_161072583.1">
    <property type="nucleotide sequence ID" value="NZ_WWCU01000012.1"/>
</dbReference>
<reference evidence="1 2" key="1">
    <citation type="submission" date="2019-12" db="EMBL/GenBank/DDBJ databases">
        <title>Novel species isolated from a subtropical stream in China.</title>
        <authorList>
            <person name="Lu H."/>
        </authorList>
    </citation>
    <scope>NUCLEOTIDE SEQUENCE [LARGE SCALE GENOMIC DNA]</scope>
    <source>
        <strain evidence="1 2">FT127W</strain>
    </source>
</reference>
<name>A0A7X4KLI6_9BURK</name>
<sequence>MLADAHAGKAVQVVTYPRHVDTVNERYDYDWLVLRTALEKSAHAFGPFELRQLDEAMSPQRVKQELALPQGRINVLARASTPEMEQDLLPIRIPIDKGLLGFRVFFVRAADLPRFAAVRSVQDLRALNAGLGKDWADVSILRAAGIPVVEGSFESLIPMLMAGRFDFYSRGVDEAPLELRQYQQRFPQLALEPTLMLHYPLPRYIFLRRDAEGERLARRIKAGLETMVQDGTLNALFRQHKGPVIERCKLDKRRLLTIRNPGISPTAPLNRPELWYRPLEGK</sequence>
<proteinExistence type="predicted"/>
<gene>
    <name evidence="1" type="ORF">GTP77_13040</name>
</gene>
<dbReference type="AlphaFoldDB" id="A0A7X4KLI6"/>
<organism evidence="1 2">
    <name type="scientific">Pseudoduganella aquatica</name>
    <dbReference type="NCBI Taxonomy" id="2660641"/>
    <lineage>
        <taxon>Bacteria</taxon>
        <taxon>Pseudomonadati</taxon>
        <taxon>Pseudomonadota</taxon>
        <taxon>Betaproteobacteria</taxon>
        <taxon>Burkholderiales</taxon>
        <taxon>Oxalobacteraceae</taxon>
        <taxon>Telluria group</taxon>
        <taxon>Pseudoduganella</taxon>
    </lineage>
</organism>
<dbReference type="SUPFAM" id="SSF53850">
    <property type="entry name" value="Periplasmic binding protein-like II"/>
    <property type="match status" value="1"/>
</dbReference>
<dbReference type="EMBL" id="WWCU01000012">
    <property type="protein sequence ID" value="MYN08259.1"/>
    <property type="molecule type" value="Genomic_DNA"/>
</dbReference>
<protein>
    <recommendedName>
        <fullName evidence="3">Transporter substrate-binding domain-containing protein</fullName>
    </recommendedName>
</protein>
<evidence type="ECO:0000313" key="1">
    <source>
        <dbReference type="EMBL" id="MYN08259.1"/>
    </source>
</evidence>
<dbReference type="Proteomes" id="UP000450676">
    <property type="component" value="Unassembled WGS sequence"/>
</dbReference>
<accession>A0A7X4KLI6</accession>
<evidence type="ECO:0000313" key="2">
    <source>
        <dbReference type="Proteomes" id="UP000450676"/>
    </source>
</evidence>